<feature type="compositionally biased region" description="Low complexity" evidence="1">
    <location>
        <begin position="30"/>
        <end position="44"/>
    </location>
</feature>
<dbReference type="EMBL" id="CAJOBE010051755">
    <property type="protein sequence ID" value="CAF4359538.1"/>
    <property type="molecule type" value="Genomic_DNA"/>
</dbReference>
<evidence type="ECO:0000256" key="1">
    <source>
        <dbReference type="SAM" id="MobiDB-lite"/>
    </source>
</evidence>
<dbReference type="Proteomes" id="UP000663874">
    <property type="component" value="Unassembled WGS sequence"/>
</dbReference>
<name>A0A820LLY1_9BILA</name>
<proteinExistence type="predicted"/>
<protein>
    <submittedName>
        <fullName evidence="2">Uncharacterized protein</fullName>
    </submittedName>
</protein>
<feature type="region of interest" description="Disordered" evidence="1">
    <location>
        <begin position="1"/>
        <end position="50"/>
    </location>
</feature>
<feature type="non-terminal residue" evidence="2">
    <location>
        <position position="1"/>
    </location>
</feature>
<dbReference type="AlphaFoldDB" id="A0A820LLY1"/>
<evidence type="ECO:0000313" key="3">
    <source>
        <dbReference type="Proteomes" id="UP000663874"/>
    </source>
</evidence>
<feature type="compositionally biased region" description="Polar residues" evidence="1">
    <location>
        <begin position="1"/>
        <end position="29"/>
    </location>
</feature>
<gene>
    <name evidence="2" type="ORF">FNK824_LOCUS42621</name>
</gene>
<sequence>MNLSSYINNSFHRSSMWQNTSPNKNSNDRSSSITTIPPTTTIKTEPIDQT</sequence>
<accession>A0A820LLY1</accession>
<comment type="caution">
    <text evidence="2">The sequence shown here is derived from an EMBL/GenBank/DDBJ whole genome shotgun (WGS) entry which is preliminary data.</text>
</comment>
<evidence type="ECO:0000313" key="2">
    <source>
        <dbReference type="EMBL" id="CAF4359538.1"/>
    </source>
</evidence>
<organism evidence="2 3">
    <name type="scientific">Rotaria sordida</name>
    <dbReference type="NCBI Taxonomy" id="392033"/>
    <lineage>
        <taxon>Eukaryota</taxon>
        <taxon>Metazoa</taxon>
        <taxon>Spiralia</taxon>
        <taxon>Gnathifera</taxon>
        <taxon>Rotifera</taxon>
        <taxon>Eurotatoria</taxon>
        <taxon>Bdelloidea</taxon>
        <taxon>Philodinida</taxon>
        <taxon>Philodinidae</taxon>
        <taxon>Rotaria</taxon>
    </lineage>
</organism>
<reference evidence="2" key="1">
    <citation type="submission" date="2021-02" db="EMBL/GenBank/DDBJ databases">
        <authorList>
            <person name="Nowell W R."/>
        </authorList>
    </citation>
    <scope>NUCLEOTIDE SEQUENCE</scope>
</reference>